<dbReference type="InterPro" id="IPR004214">
    <property type="entry name" value="Conotoxin"/>
</dbReference>
<evidence type="ECO:0000256" key="3">
    <source>
        <dbReference type="SAM" id="SignalP"/>
    </source>
</evidence>
<evidence type="ECO:0000256" key="1">
    <source>
        <dbReference type="ARBA" id="ARBA00004613"/>
    </source>
</evidence>
<dbReference type="EMBL" id="AK443008">
    <property type="protein sequence ID" value="BAS22442.1"/>
    <property type="molecule type" value="mRNA"/>
</dbReference>
<feature type="chain" id="PRO_5005483735" evidence="3">
    <location>
        <begin position="23"/>
        <end position="119"/>
    </location>
</feature>
<dbReference type="Pfam" id="PF02950">
    <property type="entry name" value="Conotoxin"/>
    <property type="match status" value="2"/>
</dbReference>
<comment type="subcellular location">
    <subcellularLocation>
        <location evidence="1">Secreted</location>
    </subcellularLocation>
</comment>
<organism evidence="4">
    <name type="scientific">Conus episcopatus</name>
    <name type="common">Bishop's cone</name>
    <dbReference type="NCBI Taxonomy" id="88764"/>
    <lineage>
        <taxon>Eukaryota</taxon>
        <taxon>Metazoa</taxon>
        <taxon>Spiralia</taxon>
        <taxon>Lophotrochozoa</taxon>
        <taxon>Mollusca</taxon>
        <taxon>Gastropoda</taxon>
        <taxon>Caenogastropoda</taxon>
        <taxon>Neogastropoda</taxon>
        <taxon>Conoidea</taxon>
        <taxon>Conidae</taxon>
        <taxon>Conus</taxon>
        <taxon>Darioconus</taxon>
    </lineage>
</organism>
<name>A0A0K2S5X0_CONEP</name>
<feature type="signal peptide" evidence="3">
    <location>
        <begin position="1"/>
        <end position="22"/>
    </location>
</feature>
<keyword evidence="3" id="KW-0732">Signal</keyword>
<sequence>MKLTCMMIVAVLFLTAWTFATADDPRDGLGNLFLKTQHEMKNPEASKLNKRCRAENELCDIITQNCCGDRAKENIKFLLKRKRAADRGMWGDCKDGLTTCFAPSECCSEDCDGSCAMWG</sequence>
<protein>
    <submittedName>
        <fullName evidence="4">Conotoxin Superfamily O1</fullName>
    </submittedName>
</protein>
<proteinExistence type="evidence at transcript level"/>
<dbReference type="AlphaFoldDB" id="A0A0K2S5X0"/>
<dbReference type="GO" id="GO:0008200">
    <property type="term" value="F:ion channel inhibitor activity"/>
    <property type="evidence" value="ECO:0007669"/>
    <property type="project" value="InterPro"/>
</dbReference>
<dbReference type="GO" id="GO:0005576">
    <property type="term" value="C:extracellular region"/>
    <property type="evidence" value="ECO:0007669"/>
    <property type="project" value="UniProtKB-SubCell"/>
</dbReference>
<evidence type="ECO:0000313" key="4">
    <source>
        <dbReference type="EMBL" id="BAS22442.1"/>
    </source>
</evidence>
<evidence type="ECO:0000256" key="2">
    <source>
        <dbReference type="ARBA" id="ARBA00022525"/>
    </source>
</evidence>
<reference evidence="4" key="1">
    <citation type="journal article" date="2015" name="Proc. Natl. Acad. Sci. U.S.A.">
        <title>Optimized deep-targeted proteotranscriptomic profiling reveals unexplored Conus toxin diversity and novel cysteine frameworks.</title>
        <authorList>
            <person name="Lavergne V."/>
            <person name="Harliwong I."/>
            <person name="Jones A."/>
            <person name="Miller D."/>
            <person name="Taft R.J."/>
            <person name="Alewood P.F."/>
        </authorList>
    </citation>
    <scope>NUCLEOTIDE SEQUENCE</scope>
    <source>
        <tissue evidence="4">Venom Duct</tissue>
    </source>
</reference>
<keyword evidence="2" id="KW-0964">Secreted</keyword>
<accession>A0A0K2S5X0</accession>